<dbReference type="Proteomes" id="UP000037069">
    <property type="component" value="Unassembled WGS sequence"/>
</dbReference>
<comment type="caution">
    <text evidence="2">The sequence shown here is derived from an EMBL/GenBank/DDBJ whole genome shotgun (WGS) entry which is preliminary data.</text>
</comment>
<keyword evidence="3" id="KW-1185">Reference proteome</keyword>
<gene>
    <name evidence="2" type="ORF">FF38_01237</name>
</gene>
<protein>
    <submittedName>
        <fullName evidence="2">Uncharacterized protein</fullName>
    </submittedName>
</protein>
<organism evidence="2 3">
    <name type="scientific">Lucilia cuprina</name>
    <name type="common">Green bottle fly</name>
    <name type="synonym">Australian sheep blowfly</name>
    <dbReference type="NCBI Taxonomy" id="7375"/>
    <lineage>
        <taxon>Eukaryota</taxon>
        <taxon>Metazoa</taxon>
        <taxon>Ecdysozoa</taxon>
        <taxon>Arthropoda</taxon>
        <taxon>Hexapoda</taxon>
        <taxon>Insecta</taxon>
        <taxon>Pterygota</taxon>
        <taxon>Neoptera</taxon>
        <taxon>Endopterygota</taxon>
        <taxon>Diptera</taxon>
        <taxon>Brachycera</taxon>
        <taxon>Muscomorpha</taxon>
        <taxon>Oestroidea</taxon>
        <taxon>Calliphoridae</taxon>
        <taxon>Luciliinae</taxon>
        <taxon>Lucilia</taxon>
    </lineage>
</organism>
<feature type="region of interest" description="Disordered" evidence="1">
    <location>
        <begin position="40"/>
        <end position="71"/>
    </location>
</feature>
<accession>A0A0L0BUG7</accession>
<feature type="compositionally biased region" description="Polar residues" evidence="1">
    <location>
        <begin position="57"/>
        <end position="67"/>
    </location>
</feature>
<name>A0A0L0BUG7_LUCCU</name>
<sequence length="199" mass="23967">MEILFQAGYAYVTSTNEIFPRYGKPPNKIGHKNRQTYRQVGNNNSNNTKTFNNRNTQPHFSYNQPNPRNHYRNDIQNVSNNWERRDYRNFNHNGQNQQQNNWNPFRQQDRQNIQHDNYFPRLEPMDINNIETLINRNHPQGGNTLALLVKSEDEQETQYNKDDENYIRELNENGIIKTETLEMEIILRHILDLLMTRFE</sequence>
<evidence type="ECO:0000256" key="1">
    <source>
        <dbReference type="SAM" id="MobiDB-lite"/>
    </source>
</evidence>
<reference evidence="2 3" key="1">
    <citation type="journal article" date="2015" name="Nat. Commun.">
        <title>Lucilia cuprina genome unlocks parasitic fly biology to underpin future interventions.</title>
        <authorList>
            <person name="Anstead C.A."/>
            <person name="Korhonen P.K."/>
            <person name="Young N.D."/>
            <person name="Hall R.S."/>
            <person name="Jex A.R."/>
            <person name="Murali S.C."/>
            <person name="Hughes D.S."/>
            <person name="Lee S.F."/>
            <person name="Perry T."/>
            <person name="Stroehlein A.J."/>
            <person name="Ansell B.R."/>
            <person name="Breugelmans B."/>
            <person name="Hofmann A."/>
            <person name="Qu J."/>
            <person name="Dugan S."/>
            <person name="Lee S.L."/>
            <person name="Chao H."/>
            <person name="Dinh H."/>
            <person name="Han Y."/>
            <person name="Doddapaneni H.V."/>
            <person name="Worley K.C."/>
            <person name="Muzny D.M."/>
            <person name="Ioannidis P."/>
            <person name="Waterhouse R.M."/>
            <person name="Zdobnov E.M."/>
            <person name="James P.J."/>
            <person name="Bagnall N.H."/>
            <person name="Kotze A.C."/>
            <person name="Gibbs R.A."/>
            <person name="Richards S."/>
            <person name="Batterham P."/>
            <person name="Gasser R.B."/>
        </authorList>
    </citation>
    <scope>NUCLEOTIDE SEQUENCE [LARGE SCALE GENOMIC DNA]</scope>
    <source>
        <strain evidence="2 3">LS</strain>
        <tissue evidence="2">Full body</tissue>
    </source>
</reference>
<feature type="compositionally biased region" description="Low complexity" evidence="1">
    <location>
        <begin position="42"/>
        <end position="56"/>
    </location>
</feature>
<dbReference type="EMBL" id="JRES01001304">
    <property type="protein sequence ID" value="KNC23715.1"/>
    <property type="molecule type" value="Genomic_DNA"/>
</dbReference>
<dbReference type="AlphaFoldDB" id="A0A0L0BUG7"/>
<dbReference type="OrthoDB" id="8067887at2759"/>
<evidence type="ECO:0000313" key="2">
    <source>
        <dbReference type="EMBL" id="KNC23715.1"/>
    </source>
</evidence>
<evidence type="ECO:0000313" key="3">
    <source>
        <dbReference type="Proteomes" id="UP000037069"/>
    </source>
</evidence>
<proteinExistence type="predicted"/>